<evidence type="ECO:0000313" key="2">
    <source>
        <dbReference type="EMBL" id="PSN98112.1"/>
    </source>
</evidence>
<dbReference type="Pfam" id="PF05050">
    <property type="entry name" value="Methyltransf_21"/>
    <property type="match status" value="1"/>
</dbReference>
<gene>
    <name evidence="2" type="ORF">B9Q07_10725</name>
</gene>
<name>A0A2R6BHK9_9ARCH</name>
<dbReference type="Proteomes" id="UP000241972">
    <property type="component" value="Unassembled WGS sequence"/>
</dbReference>
<dbReference type="EMBL" id="NEXI01000041">
    <property type="protein sequence ID" value="PSN98112.1"/>
    <property type="molecule type" value="Genomic_DNA"/>
</dbReference>
<protein>
    <recommendedName>
        <fullName evidence="1">Methyltransferase FkbM domain-containing protein</fullName>
    </recommendedName>
</protein>
<dbReference type="AlphaFoldDB" id="A0A2R6BHK9"/>
<evidence type="ECO:0000313" key="3">
    <source>
        <dbReference type="Proteomes" id="UP000241972"/>
    </source>
</evidence>
<feature type="domain" description="Methyltransferase FkbM" evidence="1">
    <location>
        <begin position="178"/>
        <end position="324"/>
    </location>
</feature>
<dbReference type="InterPro" id="IPR029063">
    <property type="entry name" value="SAM-dependent_MTases_sf"/>
</dbReference>
<organism evidence="2 3">
    <name type="scientific">Candidatus Marsarchaeota G2 archaeon ECH_B_3</name>
    <dbReference type="NCBI Taxonomy" id="1978161"/>
    <lineage>
        <taxon>Archaea</taxon>
        <taxon>Candidatus Marsarchaeota</taxon>
        <taxon>Candidatus Marsarchaeota group 2</taxon>
    </lineage>
</organism>
<evidence type="ECO:0000259" key="1">
    <source>
        <dbReference type="Pfam" id="PF05050"/>
    </source>
</evidence>
<sequence length="360" mass="41586">MQNMITVNKFRNSYTAEQQLILYRYTIMDTGNLDEYGTLRYNLTWVLGFIFERIKFIFSISNWSILYLASKYRQRWYNIVLWRLGIKRPFVALVDGRKFKVTSDQDYYALIEYLKFRRKEFKIESLNASSISFEYRGKKLTFDFDGLHLREVFGLLQKFTGVQTWYDKLDVTNKTVLDIGANLGDTPIYFFLRGASKVIALEPVPKFYQLALNNINNNCPDSRIILLNQAAGRPRIAEIEMCPVSISSGLTEETGGYKVVVHNLDELVSEHNIKNAILKVVCVGCEIELLSNSSEDAIKAFNEILIVGIYGSRKIILKLKRCGFSTRVLEKHYYLLPIGSKRKIIFSVIFAKNNSMIVTN</sequence>
<dbReference type="SUPFAM" id="SSF53335">
    <property type="entry name" value="S-adenosyl-L-methionine-dependent methyltransferases"/>
    <property type="match status" value="1"/>
</dbReference>
<reference evidence="2 3" key="1">
    <citation type="submission" date="2017-04" db="EMBL/GenBank/DDBJ databases">
        <title>Novel microbial lineages endemic to geothermal iron-oxide mats fill important gaps in the evolutionary history of Archaea.</title>
        <authorList>
            <person name="Jay Z.J."/>
            <person name="Beam J.P."/>
            <person name="Dlakic M."/>
            <person name="Rusch D.B."/>
            <person name="Kozubal M.A."/>
            <person name="Inskeep W.P."/>
        </authorList>
    </citation>
    <scope>NUCLEOTIDE SEQUENCE [LARGE SCALE GENOMIC DNA]</scope>
    <source>
        <strain evidence="2">ECH_B_3</strain>
    </source>
</reference>
<accession>A0A2R6BHK9</accession>
<proteinExistence type="predicted"/>
<comment type="caution">
    <text evidence="2">The sequence shown here is derived from an EMBL/GenBank/DDBJ whole genome shotgun (WGS) entry which is preliminary data.</text>
</comment>
<dbReference type="InterPro" id="IPR006342">
    <property type="entry name" value="FkbM_mtfrase"/>
</dbReference>
<dbReference type="Gene3D" id="3.40.50.150">
    <property type="entry name" value="Vaccinia Virus protein VP39"/>
    <property type="match status" value="1"/>
</dbReference>
<dbReference type="NCBIfam" id="TIGR01444">
    <property type="entry name" value="fkbM_fam"/>
    <property type="match status" value="1"/>
</dbReference>